<dbReference type="Proteomes" id="UP001056201">
    <property type="component" value="Chromosome 1"/>
</dbReference>
<reference evidence="2" key="1">
    <citation type="submission" date="2022-05" db="EMBL/GenBank/DDBJ databases">
        <title>An RpoN-dependent PEP-CTERM gene is involved in floc formation of an Aquincola tertiaricarbonis strain.</title>
        <authorList>
            <person name="Qiu D."/>
            <person name="Xia M."/>
        </authorList>
    </citation>
    <scope>NUCLEOTIDE SEQUENCE</scope>
    <source>
        <strain evidence="2">RN12</strain>
    </source>
</reference>
<organism evidence="2 3">
    <name type="scientific">Aquincola tertiaricarbonis</name>
    <dbReference type="NCBI Taxonomy" id="391953"/>
    <lineage>
        <taxon>Bacteria</taxon>
        <taxon>Pseudomonadati</taxon>
        <taxon>Pseudomonadota</taxon>
        <taxon>Betaproteobacteria</taxon>
        <taxon>Burkholderiales</taxon>
        <taxon>Sphaerotilaceae</taxon>
        <taxon>Aquincola</taxon>
    </lineage>
</organism>
<keyword evidence="1" id="KW-0812">Transmembrane</keyword>
<keyword evidence="3" id="KW-1185">Reference proteome</keyword>
<sequence length="87" mass="9859">MKDVQGINNVADMEVWVQAHGYPRFLEAMVAGEFKGHTLRVARQWDIERSERRKRRLVMGLLALLVTGVLAALVIYIAPILLTSARQ</sequence>
<gene>
    <name evidence="2" type="ORF">MW290_03485</name>
</gene>
<evidence type="ECO:0000256" key="1">
    <source>
        <dbReference type="SAM" id="Phobius"/>
    </source>
</evidence>
<keyword evidence="1" id="KW-1133">Transmembrane helix</keyword>
<evidence type="ECO:0000313" key="3">
    <source>
        <dbReference type="Proteomes" id="UP001056201"/>
    </source>
</evidence>
<accession>A0ABY4S724</accession>
<name>A0ABY4S724_AQUTE</name>
<feature type="transmembrane region" description="Helical" evidence="1">
    <location>
        <begin position="57"/>
        <end position="82"/>
    </location>
</feature>
<evidence type="ECO:0000313" key="2">
    <source>
        <dbReference type="EMBL" id="URI07692.1"/>
    </source>
</evidence>
<dbReference type="EMBL" id="CP097635">
    <property type="protein sequence ID" value="URI07692.1"/>
    <property type="molecule type" value="Genomic_DNA"/>
</dbReference>
<protein>
    <submittedName>
        <fullName evidence="2">Uncharacterized protein</fullName>
    </submittedName>
</protein>
<proteinExistence type="predicted"/>
<keyword evidence="1" id="KW-0472">Membrane</keyword>
<dbReference type="RefSeq" id="WP_250195925.1">
    <property type="nucleotide sequence ID" value="NZ_CP097635.1"/>
</dbReference>